<feature type="chain" id="PRO_5012627731" evidence="1">
    <location>
        <begin position="33"/>
        <end position="394"/>
    </location>
</feature>
<name>A0A261RDP8_9BORD</name>
<keyword evidence="4" id="KW-1185">Reference proteome</keyword>
<feature type="domain" description="Glucose/Sorbosone dehydrogenase" evidence="2">
    <location>
        <begin position="53"/>
        <end position="384"/>
    </location>
</feature>
<evidence type="ECO:0000313" key="4">
    <source>
        <dbReference type="Proteomes" id="UP000216947"/>
    </source>
</evidence>
<dbReference type="InterPro" id="IPR011042">
    <property type="entry name" value="6-blade_b-propeller_TolB-like"/>
</dbReference>
<keyword evidence="1" id="KW-0732">Signal</keyword>
<proteinExistence type="predicted"/>
<feature type="signal peptide" evidence="1">
    <location>
        <begin position="1"/>
        <end position="32"/>
    </location>
</feature>
<dbReference type="Gene3D" id="2.120.10.30">
    <property type="entry name" value="TolB, C-terminal domain"/>
    <property type="match status" value="1"/>
</dbReference>
<accession>A0A261RDP8</accession>
<dbReference type="PANTHER" id="PTHR19328:SF75">
    <property type="entry name" value="ALDOSE SUGAR DEHYDROGENASE YLII"/>
    <property type="match status" value="1"/>
</dbReference>
<evidence type="ECO:0000313" key="3">
    <source>
        <dbReference type="EMBL" id="OZI22473.1"/>
    </source>
</evidence>
<dbReference type="InterPro" id="IPR012938">
    <property type="entry name" value="Glc/Sorbosone_DH"/>
</dbReference>
<dbReference type="Proteomes" id="UP000216947">
    <property type="component" value="Unassembled WGS sequence"/>
</dbReference>
<dbReference type="PANTHER" id="PTHR19328">
    <property type="entry name" value="HEDGEHOG-INTERACTING PROTEIN"/>
    <property type="match status" value="1"/>
</dbReference>
<dbReference type="RefSeq" id="WP_094796498.1">
    <property type="nucleotide sequence ID" value="NZ_NEVK01000004.1"/>
</dbReference>
<reference evidence="4" key="1">
    <citation type="submission" date="2017-05" db="EMBL/GenBank/DDBJ databases">
        <title>Complete and WGS of Bordetella genogroups.</title>
        <authorList>
            <person name="Spilker T."/>
            <person name="Lipuma J."/>
        </authorList>
    </citation>
    <scope>NUCLEOTIDE SEQUENCE [LARGE SCALE GENOMIC DNA]</scope>
    <source>
        <strain evidence="4">AU18089</strain>
    </source>
</reference>
<dbReference type="InterPro" id="IPR011041">
    <property type="entry name" value="Quinoprot_gluc/sorb_DH_b-prop"/>
</dbReference>
<dbReference type="Pfam" id="PF07995">
    <property type="entry name" value="GSDH"/>
    <property type="match status" value="1"/>
</dbReference>
<gene>
    <name evidence="3" type="ORF">CAL19_08015</name>
</gene>
<evidence type="ECO:0000259" key="2">
    <source>
        <dbReference type="Pfam" id="PF07995"/>
    </source>
</evidence>
<protein>
    <submittedName>
        <fullName evidence="3">Oxidoreductase</fullName>
    </submittedName>
</protein>
<sequence length="394" mass="42913">MSRFSSCRAWPRFVASAAGLAVLLAGGAPVGAQTQAPEPVRAQARVTTLAKGLEHPWSLAFLPGGGMLITERAGRLRHWDAQAGLSQPLSGLPEVHASGQGGLLDVVLSPDFEQDRLVYLSYAESDGDRSGTAVGRGRLSADARGLEDFTVVFRQEPKLSSGQHYGGRMLFGKDGLLYIALGENNRRPTAQDLDKLQGKIVRIHPDGQVPRDNPFARRAGARAEIWTYGMRNPQGMALNPWTGELWEHEHGPRGGDEINIVQPGLNYGWPLATHGINYSGFAIPEAKGTSQPGMQGPLYWWKKSPAISGMAFYDADRYPEWRESLFIGALGGQELIRLQLRGGKEIIAEERLLHDLNARIRDVRQGPDGEVYVLTDAGDGALLRVAPATQEGRQ</sequence>
<comment type="caution">
    <text evidence="3">The sequence shown here is derived from an EMBL/GenBank/DDBJ whole genome shotgun (WGS) entry which is preliminary data.</text>
</comment>
<dbReference type="AlphaFoldDB" id="A0A261RDP8"/>
<evidence type="ECO:0000256" key="1">
    <source>
        <dbReference type="SAM" id="SignalP"/>
    </source>
</evidence>
<organism evidence="3 4">
    <name type="scientific">Bordetella genomosp. 7</name>
    <dbReference type="NCBI Taxonomy" id="1416805"/>
    <lineage>
        <taxon>Bacteria</taxon>
        <taxon>Pseudomonadati</taxon>
        <taxon>Pseudomonadota</taxon>
        <taxon>Betaproteobacteria</taxon>
        <taxon>Burkholderiales</taxon>
        <taxon>Alcaligenaceae</taxon>
        <taxon>Bordetella</taxon>
    </lineage>
</organism>
<dbReference type="EMBL" id="NEVK01000004">
    <property type="protein sequence ID" value="OZI22473.1"/>
    <property type="molecule type" value="Genomic_DNA"/>
</dbReference>
<dbReference type="SUPFAM" id="SSF50952">
    <property type="entry name" value="Soluble quinoprotein glucose dehydrogenase"/>
    <property type="match status" value="1"/>
</dbReference>